<evidence type="ECO:0000256" key="1">
    <source>
        <dbReference type="ARBA" id="ARBA00005189"/>
    </source>
</evidence>
<dbReference type="Proteomes" id="UP000245086">
    <property type="component" value="Unassembled WGS sequence"/>
</dbReference>
<comment type="pathway">
    <text evidence="1">Lipid metabolism.</text>
</comment>
<organism evidence="7 8">
    <name type="scientific">Candidatus Phycosocius bacilliformis</name>
    <dbReference type="NCBI Taxonomy" id="1445552"/>
    <lineage>
        <taxon>Bacteria</taxon>
        <taxon>Pseudomonadati</taxon>
        <taxon>Pseudomonadota</taxon>
        <taxon>Alphaproteobacteria</taxon>
        <taxon>Caulobacterales</taxon>
        <taxon>Caulobacterales incertae sedis</taxon>
        <taxon>Candidatus Phycosocius</taxon>
    </lineage>
</organism>
<dbReference type="PANTHER" id="PTHR10434:SF40">
    <property type="entry name" value="1-ACYL-SN-GLYCEROL-3-PHOSPHATE ACYLTRANSFERASE"/>
    <property type="match status" value="1"/>
</dbReference>
<reference evidence="7 8" key="1">
    <citation type="journal article" date="2018" name="Genome Announc.">
        <title>Draft Genome Sequence of "Candidatus Phycosocius bacilliformis," an Alphaproteobacterial Ectosymbiont of the Hydrocarbon-Producing Green Alga Botryococcus braunii.</title>
        <authorList>
            <person name="Tanabe Y."/>
            <person name="Yamaguchi H."/>
            <person name="Watanabe M.M."/>
        </authorList>
    </citation>
    <scope>NUCLEOTIDE SEQUENCE [LARGE SCALE GENOMIC DNA]</scope>
    <source>
        <strain evidence="7 8">BOTRYCO-2</strain>
    </source>
</reference>
<dbReference type="GO" id="GO:0006654">
    <property type="term" value="P:phosphatidic acid biosynthetic process"/>
    <property type="evidence" value="ECO:0007669"/>
    <property type="project" value="TreeGrafter"/>
</dbReference>
<dbReference type="Pfam" id="PF01553">
    <property type="entry name" value="Acyltransferase"/>
    <property type="match status" value="1"/>
</dbReference>
<dbReference type="RefSeq" id="WP_108983425.1">
    <property type="nucleotide sequence ID" value="NZ_BFBR01000001.1"/>
</dbReference>
<dbReference type="InterPro" id="IPR002123">
    <property type="entry name" value="Plipid/glycerol_acylTrfase"/>
</dbReference>
<dbReference type="CDD" id="cd07989">
    <property type="entry name" value="LPLAT_AGPAT-like"/>
    <property type="match status" value="1"/>
</dbReference>
<accession>A0A2P2E680</accession>
<keyword evidence="5" id="KW-0472">Membrane</keyword>
<feature type="region of interest" description="Disordered" evidence="4">
    <location>
        <begin position="235"/>
        <end position="265"/>
    </location>
</feature>
<keyword evidence="8" id="KW-1185">Reference proteome</keyword>
<feature type="transmembrane region" description="Helical" evidence="5">
    <location>
        <begin position="7"/>
        <end position="29"/>
    </location>
</feature>
<evidence type="ECO:0000259" key="6">
    <source>
        <dbReference type="SMART" id="SM00563"/>
    </source>
</evidence>
<keyword evidence="3 7" id="KW-0012">Acyltransferase</keyword>
<name>A0A2P2E680_9PROT</name>
<dbReference type="EMBL" id="BFBR01000001">
    <property type="protein sequence ID" value="GBF56550.1"/>
    <property type="molecule type" value="Genomic_DNA"/>
</dbReference>
<protein>
    <submittedName>
        <fullName evidence="7">1-acyl-sn-glycerol-3-phosphate acyltransferase</fullName>
        <ecNumber evidence="7">2.3.1.51</ecNumber>
    </submittedName>
</protein>
<gene>
    <name evidence="7" type="primary">plsC</name>
    <name evidence="7" type="ORF">PbB2_00207</name>
</gene>
<feature type="domain" description="Phospholipid/glycerol acyltransferase" evidence="6">
    <location>
        <begin position="71"/>
        <end position="185"/>
    </location>
</feature>
<dbReference type="PANTHER" id="PTHR10434">
    <property type="entry name" value="1-ACYL-SN-GLYCEROL-3-PHOSPHATE ACYLTRANSFERASE"/>
    <property type="match status" value="1"/>
</dbReference>
<dbReference type="EC" id="2.3.1.51" evidence="7"/>
<keyword evidence="5" id="KW-1133">Transmembrane helix</keyword>
<keyword evidence="5" id="KW-0812">Transmembrane</keyword>
<dbReference type="SMART" id="SM00563">
    <property type="entry name" value="PlsC"/>
    <property type="match status" value="1"/>
</dbReference>
<feature type="compositionally biased region" description="Basic and acidic residues" evidence="4">
    <location>
        <begin position="235"/>
        <end position="250"/>
    </location>
</feature>
<evidence type="ECO:0000256" key="5">
    <source>
        <dbReference type="SAM" id="Phobius"/>
    </source>
</evidence>
<comment type="caution">
    <text evidence="7">The sequence shown here is derived from an EMBL/GenBank/DDBJ whole genome shotgun (WGS) entry which is preliminary data.</text>
</comment>
<dbReference type="OrthoDB" id="5290997at2"/>
<evidence type="ECO:0000313" key="8">
    <source>
        <dbReference type="Proteomes" id="UP000245086"/>
    </source>
</evidence>
<dbReference type="GO" id="GO:0003841">
    <property type="term" value="F:1-acylglycerol-3-phosphate O-acyltransferase activity"/>
    <property type="evidence" value="ECO:0007669"/>
    <property type="project" value="UniProtKB-EC"/>
</dbReference>
<sequence>MTLIRSLIFMLWMWGSVLIVGTLGAPFVFLSPLGGAKVMEVWARVMVFGAKWICGITYEVRGLEHLPKGPVMIAAKHQSVLDTVVPTLFTHLPVYVLKQELLNLPIFGWYCRKAGLIAIDRSGHMSALKAMVAQAKQRFEQGRPLIIFPEGTRQIVGAEPDYKPGVAAIYMMLGVPCVPLALNTGVVWPAKGILRYPGTAVFEFLPVIPPGLKRAEFMAQVEAQIEQATQKLVDEAHEARQTEVRHRASEEGGWDSSDGGDGGGD</sequence>
<evidence type="ECO:0000313" key="7">
    <source>
        <dbReference type="EMBL" id="GBF56550.1"/>
    </source>
</evidence>
<evidence type="ECO:0000256" key="3">
    <source>
        <dbReference type="ARBA" id="ARBA00023315"/>
    </source>
</evidence>
<dbReference type="SUPFAM" id="SSF69593">
    <property type="entry name" value="Glycerol-3-phosphate (1)-acyltransferase"/>
    <property type="match status" value="1"/>
</dbReference>
<evidence type="ECO:0000256" key="2">
    <source>
        <dbReference type="ARBA" id="ARBA00022679"/>
    </source>
</evidence>
<keyword evidence="2 7" id="KW-0808">Transferase</keyword>
<dbReference type="AlphaFoldDB" id="A0A2P2E680"/>
<proteinExistence type="predicted"/>
<evidence type="ECO:0000256" key="4">
    <source>
        <dbReference type="SAM" id="MobiDB-lite"/>
    </source>
</evidence>